<comment type="caution">
    <text evidence="2">The sequence shown here is derived from an EMBL/GenBank/DDBJ whole genome shotgun (WGS) entry which is preliminary data.</text>
</comment>
<evidence type="ECO:0000259" key="1">
    <source>
        <dbReference type="Pfam" id="PF01636"/>
    </source>
</evidence>
<reference evidence="2 3" key="1">
    <citation type="submission" date="2019-03" db="EMBL/GenBank/DDBJ databases">
        <title>Genomics of glacier-inhabiting Cryobacterium strains.</title>
        <authorList>
            <person name="Liu Q."/>
            <person name="Xin Y.-H."/>
        </authorList>
    </citation>
    <scope>NUCLEOTIDE SEQUENCE [LARGE SCALE GENOMIC DNA]</scope>
    <source>
        <strain evidence="2 3">Hh4</strain>
    </source>
</reference>
<sequence>MGEEEHELTGGNASGRVVRVGGTVRKPWIGNSPVVQSYLAALRLQGVDAPRPLGRDEFGRQTVEHVEGSIALGQMPLGSDDLRRVGRMIRRIHDVSESVHIPDPEGWKILLPVDNPNLMCHNDLAPWNLVIGDRWVFIDWDAAGPSTRLWDLAYAAQAFGMLIDGEPVESAASRLRAFVDGYEADTLLREALPAAMAKRTAAMFGLLRTSHETGLQPWADMYVNGHGEFWRAATEYVTQNQTAWERALSRSEYASE</sequence>
<dbReference type="InterPro" id="IPR002575">
    <property type="entry name" value="Aminoglycoside_PTrfase"/>
</dbReference>
<keyword evidence="2" id="KW-0808">Transferase</keyword>
<feature type="domain" description="Aminoglycoside phosphotransferase" evidence="1">
    <location>
        <begin position="111"/>
        <end position="174"/>
    </location>
</feature>
<name>A0A4R9B3J0_9MICO</name>
<accession>A0A4R9B3J0</accession>
<dbReference type="InterPro" id="IPR011009">
    <property type="entry name" value="Kinase-like_dom_sf"/>
</dbReference>
<gene>
    <name evidence="2" type="ORF">E3T48_12575</name>
</gene>
<dbReference type="GO" id="GO:0016740">
    <property type="term" value="F:transferase activity"/>
    <property type="evidence" value="ECO:0007669"/>
    <property type="project" value="UniProtKB-KW"/>
</dbReference>
<dbReference type="Gene3D" id="3.90.1200.10">
    <property type="match status" value="1"/>
</dbReference>
<dbReference type="SUPFAM" id="SSF56112">
    <property type="entry name" value="Protein kinase-like (PK-like)"/>
    <property type="match status" value="1"/>
</dbReference>
<dbReference type="EMBL" id="SOHH01000087">
    <property type="protein sequence ID" value="TFD74752.1"/>
    <property type="molecule type" value="Genomic_DNA"/>
</dbReference>
<protein>
    <submittedName>
        <fullName evidence="2">Aminoglycoside phosphotransferase</fullName>
    </submittedName>
</protein>
<dbReference type="Pfam" id="PF01636">
    <property type="entry name" value="APH"/>
    <property type="match status" value="1"/>
</dbReference>
<dbReference type="AlphaFoldDB" id="A0A4R9B3J0"/>
<dbReference type="Proteomes" id="UP000298313">
    <property type="component" value="Unassembled WGS sequence"/>
</dbReference>
<dbReference type="RefSeq" id="WP_134524395.1">
    <property type="nucleotide sequence ID" value="NZ_SOHH01000087.1"/>
</dbReference>
<organism evidence="2 3">
    <name type="scientific">Cryobacterium fucosi</name>
    <dbReference type="NCBI Taxonomy" id="1259157"/>
    <lineage>
        <taxon>Bacteria</taxon>
        <taxon>Bacillati</taxon>
        <taxon>Actinomycetota</taxon>
        <taxon>Actinomycetes</taxon>
        <taxon>Micrococcales</taxon>
        <taxon>Microbacteriaceae</taxon>
        <taxon>Cryobacterium</taxon>
    </lineage>
</organism>
<proteinExistence type="predicted"/>
<evidence type="ECO:0000313" key="3">
    <source>
        <dbReference type="Proteomes" id="UP000298313"/>
    </source>
</evidence>
<evidence type="ECO:0000313" key="2">
    <source>
        <dbReference type="EMBL" id="TFD74752.1"/>
    </source>
</evidence>
<dbReference type="OrthoDB" id="236897at2"/>
<keyword evidence="3" id="KW-1185">Reference proteome</keyword>